<feature type="transmembrane region" description="Helical" evidence="8">
    <location>
        <begin position="255"/>
        <end position="276"/>
    </location>
</feature>
<dbReference type="InterPro" id="IPR029020">
    <property type="entry name" value="Ammonium/urea_transptr"/>
</dbReference>
<keyword evidence="4 8" id="KW-0812">Transmembrane</keyword>
<feature type="transmembrane region" description="Helical" evidence="8">
    <location>
        <begin position="339"/>
        <end position="361"/>
    </location>
</feature>
<feature type="transmembrane region" description="Helical" evidence="8">
    <location>
        <begin position="152"/>
        <end position="170"/>
    </location>
</feature>
<dbReference type="Proteomes" id="UP000093796">
    <property type="component" value="Unassembled WGS sequence"/>
</dbReference>
<evidence type="ECO:0000256" key="6">
    <source>
        <dbReference type="ARBA" id="ARBA00023136"/>
    </source>
</evidence>
<comment type="subcellular location">
    <subcellularLocation>
        <location evidence="8">Cell membrane</location>
        <topology evidence="8">Multi-pass membrane protein</topology>
    </subcellularLocation>
    <subcellularLocation>
        <location evidence="1">Membrane</location>
        <topology evidence="1">Multi-pass membrane protein</topology>
    </subcellularLocation>
</comment>
<evidence type="ECO:0000256" key="4">
    <source>
        <dbReference type="ARBA" id="ARBA00022692"/>
    </source>
</evidence>
<name>A0A1A0DHK0_ACEPA</name>
<keyword evidence="3 8" id="KW-0813">Transport</keyword>
<evidence type="ECO:0000256" key="5">
    <source>
        <dbReference type="ARBA" id="ARBA00022989"/>
    </source>
</evidence>
<feature type="transmembrane region" description="Helical" evidence="8">
    <location>
        <begin position="77"/>
        <end position="102"/>
    </location>
</feature>
<dbReference type="eggNOG" id="COG0004">
    <property type="taxonomic scope" value="Bacteria"/>
</dbReference>
<dbReference type="Pfam" id="PF00909">
    <property type="entry name" value="Ammonium_transp"/>
    <property type="match status" value="1"/>
</dbReference>
<dbReference type="Gene3D" id="1.10.3430.10">
    <property type="entry name" value="Ammonium transporter AmtB like domains"/>
    <property type="match status" value="1"/>
</dbReference>
<evidence type="ECO:0000313" key="12">
    <source>
        <dbReference type="Proteomes" id="UP000093796"/>
    </source>
</evidence>
<feature type="transmembrane region" description="Helical" evidence="8">
    <location>
        <begin position="222"/>
        <end position="243"/>
    </location>
</feature>
<dbReference type="OrthoDB" id="9814202at2"/>
<feature type="transmembrane region" description="Helical" evidence="8">
    <location>
        <begin position="306"/>
        <end position="327"/>
    </location>
</feature>
<gene>
    <name evidence="11" type="ORF">SRCM100623_00606</name>
</gene>
<proteinExistence type="inferred from homology"/>
<dbReference type="EMBL" id="LYUD01000056">
    <property type="protein sequence ID" value="OAZ74569.1"/>
    <property type="molecule type" value="Genomic_DNA"/>
</dbReference>
<evidence type="ECO:0000256" key="1">
    <source>
        <dbReference type="ARBA" id="ARBA00004141"/>
    </source>
</evidence>
<organism evidence="11 12">
    <name type="scientific">Acetobacter pasteurianus</name>
    <name type="common">Acetobacter turbidans</name>
    <dbReference type="NCBI Taxonomy" id="438"/>
    <lineage>
        <taxon>Bacteria</taxon>
        <taxon>Pseudomonadati</taxon>
        <taxon>Pseudomonadota</taxon>
        <taxon>Alphaproteobacteria</taxon>
        <taxon>Acetobacterales</taxon>
        <taxon>Acetobacteraceae</taxon>
        <taxon>Acetobacter</taxon>
    </lineage>
</organism>
<dbReference type="PANTHER" id="PTHR43029">
    <property type="entry name" value="AMMONIUM TRANSPORTER MEP2"/>
    <property type="match status" value="1"/>
</dbReference>
<comment type="caution">
    <text evidence="11">The sequence shown here is derived from an EMBL/GenBank/DDBJ whole genome shotgun (WGS) entry which is preliminary data.</text>
</comment>
<evidence type="ECO:0000259" key="10">
    <source>
        <dbReference type="Pfam" id="PF00909"/>
    </source>
</evidence>
<feature type="chain" id="PRO_5008289418" description="Ammonium transporter" evidence="9">
    <location>
        <begin position="23"/>
        <end position="433"/>
    </location>
</feature>
<protein>
    <recommendedName>
        <fullName evidence="8">Ammonium transporter</fullName>
    </recommendedName>
</protein>
<dbReference type="GO" id="GO:0008519">
    <property type="term" value="F:ammonium channel activity"/>
    <property type="evidence" value="ECO:0007669"/>
    <property type="project" value="InterPro"/>
</dbReference>
<sequence length="433" mass="45018">MPYIFLLSVLLCGLVPFASAQAADAASALSGGDSAWILVSTVLVTLMLLPGVILFYSGMIRKKNALSISVQTMTGGAILSILWVVCGYSLIFTPGTPFIGGLSKVMLQHVSVTSVLDSVPNIPEVLFCVFELSFAAITPVLVLGACAERMKFSTAMWFTPAWSLLIYMPIGHMTWGPGGLFGTMGAMDFAGGLVVHITSGFSSLVTASVVGRRKDDGITSLAPHNLILTLSGGCLLWVGWFGFNGGSALGANASAAMAILNTQIAACAALCSWLVVEWKMYGKPSVLGAISGAIAGLVAITPGCGFVTPAGALIIGALGGVACLWAVNWPKHRFHFDDALDVWAIHGVGGVLGAILTGVFAASSVAGEGKGGVLEGNWKQLLVQIEVTVFVAVFTIVMTLIILTILKKTVGLCASEKQQLIGLDLTEHGEALR</sequence>
<keyword evidence="7 8" id="KW-0924">Ammonia transport</keyword>
<dbReference type="PANTHER" id="PTHR43029:SF10">
    <property type="entry name" value="AMMONIUM TRANSPORTER MEP2"/>
    <property type="match status" value="1"/>
</dbReference>
<evidence type="ECO:0000256" key="7">
    <source>
        <dbReference type="ARBA" id="ARBA00023177"/>
    </source>
</evidence>
<evidence type="ECO:0000256" key="8">
    <source>
        <dbReference type="RuleBase" id="RU362002"/>
    </source>
</evidence>
<feature type="transmembrane region" description="Helical" evidence="8">
    <location>
        <begin position="122"/>
        <end position="145"/>
    </location>
</feature>
<dbReference type="AlphaFoldDB" id="A0A1A0DHK0"/>
<evidence type="ECO:0000256" key="3">
    <source>
        <dbReference type="ARBA" id="ARBA00022448"/>
    </source>
</evidence>
<keyword evidence="9" id="KW-0732">Signal</keyword>
<evidence type="ECO:0000313" key="11">
    <source>
        <dbReference type="EMBL" id="OAZ74569.1"/>
    </source>
</evidence>
<evidence type="ECO:0000256" key="2">
    <source>
        <dbReference type="ARBA" id="ARBA00005887"/>
    </source>
</evidence>
<dbReference type="PATRIC" id="fig|438.15.peg.695"/>
<dbReference type="SUPFAM" id="SSF111352">
    <property type="entry name" value="Ammonium transporter"/>
    <property type="match status" value="1"/>
</dbReference>
<reference evidence="11 12" key="1">
    <citation type="submission" date="2016-05" db="EMBL/GenBank/DDBJ databases">
        <title>Genome sequencing of Acetobacter pasteurianus strain SRCM100623.</title>
        <authorList>
            <person name="Song Y.R."/>
        </authorList>
    </citation>
    <scope>NUCLEOTIDE SEQUENCE [LARGE SCALE GENOMIC DNA]</scope>
    <source>
        <strain evidence="11 12">SRCM100623</strain>
    </source>
</reference>
<dbReference type="NCBIfam" id="TIGR00836">
    <property type="entry name" value="amt"/>
    <property type="match status" value="1"/>
</dbReference>
<feature type="transmembrane region" description="Helical" evidence="8">
    <location>
        <begin position="283"/>
        <end position="300"/>
    </location>
</feature>
<keyword evidence="5 8" id="KW-1133">Transmembrane helix</keyword>
<keyword evidence="6 8" id="KW-0472">Membrane</keyword>
<dbReference type="InterPro" id="IPR001905">
    <property type="entry name" value="Ammonium_transpt"/>
</dbReference>
<feature type="transmembrane region" description="Helical" evidence="8">
    <location>
        <begin position="190"/>
        <end position="210"/>
    </location>
</feature>
<evidence type="ECO:0000256" key="9">
    <source>
        <dbReference type="SAM" id="SignalP"/>
    </source>
</evidence>
<dbReference type="InterPro" id="IPR024041">
    <property type="entry name" value="NH4_transpt_AmtB-like_dom"/>
</dbReference>
<dbReference type="RefSeq" id="WP_064775938.1">
    <property type="nucleotide sequence ID" value="NZ_LYUD01000056.1"/>
</dbReference>
<dbReference type="GO" id="GO:0005886">
    <property type="term" value="C:plasma membrane"/>
    <property type="evidence" value="ECO:0007669"/>
    <property type="project" value="UniProtKB-SubCell"/>
</dbReference>
<feature type="signal peptide" evidence="9">
    <location>
        <begin position="1"/>
        <end position="22"/>
    </location>
</feature>
<accession>A0A1A0DHK0</accession>
<feature type="transmembrane region" description="Helical" evidence="8">
    <location>
        <begin position="35"/>
        <end position="56"/>
    </location>
</feature>
<feature type="domain" description="Ammonium transporter AmtB-like" evidence="10">
    <location>
        <begin position="35"/>
        <end position="431"/>
    </location>
</feature>
<feature type="transmembrane region" description="Helical" evidence="8">
    <location>
        <begin position="381"/>
        <end position="406"/>
    </location>
</feature>
<comment type="similarity">
    <text evidence="2 8">Belongs to the ammonia transporter channel (TC 1.A.11.2) family.</text>
</comment>